<protein>
    <recommendedName>
        <fullName evidence="12">TonB C-terminal domain-containing protein</fullName>
    </recommendedName>
</protein>
<evidence type="ECO:0000256" key="7">
    <source>
        <dbReference type="ARBA" id="ARBA00022927"/>
    </source>
</evidence>
<evidence type="ECO:0000256" key="10">
    <source>
        <dbReference type="SAM" id="MobiDB-lite"/>
    </source>
</evidence>
<evidence type="ECO:0000256" key="11">
    <source>
        <dbReference type="SAM" id="Phobius"/>
    </source>
</evidence>
<gene>
    <name evidence="13" type="ORF">GCM10008098_01710</name>
</gene>
<dbReference type="InterPro" id="IPR051045">
    <property type="entry name" value="TonB-dependent_transducer"/>
</dbReference>
<keyword evidence="9 11" id="KW-0472">Membrane</keyword>
<evidence type="ECO:0000256" key="6">
    <source>
        <dbReference type="ARBA" id="ARBA00022692"/>
    </source>
</evidence>
<proteinExistence type="inferred from homology"/>
<keyword evidence="14" id="KW-1185">Reference proteome</keyword>
<dbReference type="EMBL" id="BMXT01000001">
    <property type="protein sequence ID" value="GGY14556.1"/>
    <property type="molecule type" value="Genomic_DNA"/>
</dbReference>
<dbReference type="Proteomes" id="UP000621898">
    <property type="component" value="Unassembled WGS sequence"/>
</dbReference>
<evidence type="ECO:0000313" key="14">
    <source>
        <dbReference type="Proteomes" id="UP000621898"/>
    </source>
</evidence>
<dbReference type="PROSITE" id="PS52015">
    <property type="entry name" value="TONB_CTD"/>
    <property type="match status" value="1"/>
</dbReference>
<comment type="caution">
    <text evidence="13">The sequence shown here is derived from an EMBL/GenBank/DDBJ whole genome shotgun (WGS) entry which is preliminary data.</text>
</comment>
<comment type="subcellular location">
    <subcellularLocation>
        <location evidence="1">Cell inner membrane</location>
        <topology evidence="1">Single-pass membrane protein</topology>
        <orientation evidence="1">Periplasmic side</orientation>
    </subcellularLocation>
</comment>
<evidence type="ECO:0000313" key="13">
    <source>
        <dbReference type="EMBL" id="GGY14556.1"/>
    </source>
</evidence>
<evidence type="ECO:0000256" key="1">
    <source>
        <dbReference type="ARBA" id="ARBA00004383"/>
    </source>
</evidence>
<evidence type="ECO:0000256" key="5">
    <source>
        <dbReference type="ARBA" id="ARBA00022519"/>
    </source>
</evidence>
<accession>A0ABQ2ZI90</accession>
<feature type="region of interest" description="Disordered" evidence="10">
    <location>
        <begin position="209"/>
        <end position="262"/>
    </location>
</feature>
<dbReference type="NCBIfam" id="TIGR01352">
    <property type="entry name" value="tonB_Cterm"/>
    <property type="match status" value="1"/>
</dbReference>
<feature type="domain" description="TonB C-terminal" evidence="12">
    <location>
        <begin position="260"/>
        <end position="349"/>
    </location>
</feature>
<evidence type="ECO:0000256" key="8">
    <source>
        <dbReference type="ARBA" id="ARBA00022989"/>
    </source>
</evidence>
<reference evidence="14" key="1">
    <citation type="journal article" date="2019" name="Int. J. Syst. Evol. Microbiol.">
        <title>The Global Catalogue of Microorganisms (GCM) 10K type strain sequencing project: providing services to taxonomists for standard genome sequencing and annotation.</title>
        <authorList>
            <consortium name="The Broad Institute Genomics Platform"/>
            <consortium name="The Broad Institute Genome Sequencing Center for Infectious Disease"/>
            <person name="Wu L."/>
            <person name="Ma J."/>
        </authorList>
    </citation>
    <scope>NUCLEOTIDE SEQUENCE [LARGE SCALE GENOMIC DNA]</scope>
    <source>
        <strain evidence="14">KCTC 22232</strain>
    </source>
</reference>
<feature type="compositionally biased region" description="Low complexity" evidence="10">
    <location>
        <begin position="209"/>
        <end position="261"/>
    </location>
</feature>
<dbReference type="SUPFAM" id="SSF74653">
    <property type="entry name" value="TolA/TonB C-terminal domain"/>
    <property type="match status" value="1"/>
</dbReference>
<keyword evidence="6 11" id="KW-0812">Transmembrane</keyword>
<dbReference type="Pfam" id="PF03544">
    <property type="entry name" value="TonB_C"/>
    <property type="match status" value="1"/>
</dbReference>
<evidence type="ECO:0000256" key="2">
    <source>
        <dbReference type="ARBA" id="ARBA00006555"/>
    </source>
</evidence>
<dbReference type="PANTHER" id="PTHR33446:SF2">
    <property type="entry name" value="PROTEIN TONB"/>
    <property type="match status" value="1"/>
</dbReference>
<name>A0ABQ2ZI90_9GAMM</name>
<keyword evidence="4" id="KW-1003">Cell membrane</keyword>
<dbReference type="InterPro" id="IPR006260">
    <property type="entry name" value="TonB/TolA_C"/>
</dbReference>
<feature type="transmembrane region" description="Helical" evidence="11">
    <location>
        <begin position="20"/>
        <end position="39"/>
    </location>
</feature>
<keyword evidence="5" id="KW-0997">Cell inner membrane</keyword>
<comment type="similarity">
    <text evidence="2">Belongs to the TonB family.</text>
</comment>
<evidence type="ECO:0000256" key="3">
    <source>
        <dbReference type="ARBA" id="ARBA00022448"/>
    </source>
</evidence>
<organism evidence="13 14">
    <name type="scientific">Rhodanobacter panaciterrae</name>
    <dbReference type="NCBI Taxonomy" id="490572"/>
    <lineage>
        <taxon>Bacteria</taxon>
        <taxon>Pseudomonadati</taxon>
        <taxon>Pseudomonadota</taxon>
        <taxon>Gammaproteobacteria</taxon>
        <taxon>Lysobacterales</taxon>
        <taxon>Rhodanobacteraceae</taxon>
        <taxon>Rhodanobacter</taxon>
    </lineage>
</organism>
<evidence type="ECO:0000256" key="4">
    <source>
        <dbReference type="ARBA" id="ARBA00022475"/>
    </source>
</evidence>
<keyword evidence="3" id="KW-0813">Transport</keyword>
<dbReference type="RefSeq" id="WP_189439304.1">
    <property type="nucleotide sequence ID" value="NZ_BMXT01000001.1"/>
</dbReference>
<keyword evidence="7" id="KW-0653">Protein transport</keyword>
<sequence length="349" mass="37594">MDTRDILDTRRHARGAIRPVVIAIIAIFALLAVGAWFLIIKPHQELVMADSGGHPSTPVSATTRAAPPPPANVAAMDVNQLLAEARTAMNEQRYLAPTGNNAFEFYLRVLEKDPGNKVASDALRETFPFAATSAEQSINSRDFNEAQRQIDLLAKADPTNFTLTILRSKLDAQRKTLDKQQQDAADQQKTQQLAAQKAAADKLAADQLAAEQQKAQSAAEQQKTQQTRTAQQPSQQPSTAPTTAADNSAAASADGGNAGAPTSDAVLVKAVGARYPTAAMRARQEGWVLVSFTVDANGRTSDVKVVDAQPHRIFDRAALDAVERYQFTAAKKDGVAVPSTKQQRIEFKL</sequence>
<evidence type="ECO:0000259" key="12">
    <source>
        <dbReference type="PROSITE" id="PS52015"/>
    </source>
</evidence>
<dbReference type="Gene3D" id="3.30.1150.10">
    <property type="match status" value="1"/>
</dbReference>
<dbReference type="InterPro" id="IPR037682">
    <property type="entry name" value="TonB_C"/>
</dbReference>
<evidence type="ECO:0000256" key="9">
    <source>
        <dbReference type="ARBA" id="ARBA00023136"/>
    </source>
</evidence>
<dbReference type="PANTHER" id="PTHR33446">
    <property type="entry name" value="PROTEIN TONB-RELATED"/>
    <property type="match status" value="1"/>
</dbReference>
<keyword evidence="8 11" id="KW-1133">Transmembrane helix</keyword>